<evidence type="ECO:0000256" key="4">
    <source>
        <dbReference type="ARBA" id="ARBA00023239"/>
    </source>
</evidence>
<evidence type="ECO:0000256" key="1">
    <source>
        <dbReference type="ARBA" id="ARBA00005495"/>
    </source>
</evidence>
<protein>
    <submittedName>
        <fullName evidence="6">GFA family protein</fullName>
    </submittedName>
</protein>
<accession>A0A8J7M8J3</accession>
<organism evidence="6 7">
    <name type="scientific">Thermohalobaculum xanthum</name>
    <dbReference type="NCBI Taxonomy" id="2753746"/>
    <lineage>
        <taxon>Bacteria</taxon>
        <taxon>Pseudomonadati</taxon>
        <taxon>Pseudomonadota</taxon>
        <taxon>Alphaproteobacteria</taxon>
        <taxon>Rhodobacterales</taxon>
        <taxon>Paracoccaceae</taxon>
        <taxon>Thermohalobaculum</taxon>
    </lineage>
</organism>
<feature type="domain" description="CENP-V/GFA" evidence="5">
    <location>
        <begin position="18"/>
        <end position="129"/>
    </location>
</feature>
<reference evidence="6" key="1">
    <citation type="submission" date="2020-12" db="EMBL/GenBank/DDBJ databases">
        <title>Bacterial taxonomy.</title>
        <authorList>
            <person name="Pan X."/>
        </authorList>
    </citation>
    <scope>NUCLEOTIDE SEQUENCE</scope>
    <source>
        <strain evidence="6">M0105</strain>
    </source>
</reference>
<dbReference type="SUPFAM" id="SSF51316">
    <property type="entry name" value="Mss4-like"/>
    <property type="match status" value="1"/>
</dbReference>
<evidence type="ECO:0000259" key="5">
    <source>
        <dbReference type="PROSITE" id="PS51891"/>
    </source>
</evidence>
<dbReference type="InterPro" id="IPR011057">
    <property type="entry name" value="Mss4-like_sf"/>
</dbReference>
<evidence type="ECO:0000256" key="2">
    <source>
        <dbReference type="ARBA" id="ARBA00022723"/>
    </source>
</evidence>
<dbReference type="RefSeq" id="WP_200611536.1">
    <property type="nucleotide sequence ID" value="NZ_JAEHHL010000009.1"/>
</dbReference>
<dbReference type="AlphaFoldDB" id="A0A8J7M8J3"/>
<dbReference type="PANTHER" id="PTHR33337">
    <property type="entry name" value="GFA DOMAIN-CONTAINING PROTEIN"/>
    <property type="match status" value="1"/>
</dbReference>
<evidence type="ECO:0000256" key="3">
    <source>
        <dbReference type="ARBA" id="ARBA00022833"/>
    </source>
</evidence>
<dbReference type="GO" id="GO:0046872">
    <property type="term" value="F:metal ion binding"/>
    <property type="evidence" value="ECO:0007669"/>
    <property type="project" value="UniProtKB-KW"/>
</dbReference>
<dbReference type="GO" id="GO:0016846">
    <property type="term" value="F:carbon-sulfur lyase activity"/>
    <property type="evidence" value="ECO:0007669"/>
    <property type="project" value="InterPro"/>
</dbReference>
<dbReference type="EMBL" id="JAEHHL010000009">
    <property type="protein sequence ID" value="MBK0400564.1"/>
    <property type="molecule type" value="Genomic_DNA"/>
</dbReference>
<dbReference type="PROSITE" id="PS51891">
    <property type="entry name" value="CENP_V_GFA"/>
    <property type="match status" value="1"/>
</dbReference>
<evidence type="ECO:0000313" key="7">
    <source>
        <dbReference type="Proteomes" id="UP000655420"/>
    </source>
</evidence>
<dbReference type="Proteomes" id="UP000655420">
    <property type="component" value="Unassembled WGS sequence"/>
</dbReference>
<proteinExistence type="inferred from homology"/>
<keyword evidence="4" id="KW-0456">Lyase</keyword>
<gene>
    <name evidence="6" type="ORF">H0I76_15300</name>
</gene>
<comment type="similarity">
    <text evidence="1">Belongs to the Gfa family.</text>
</comment>
<comment type="caution">
    <text evidence="6">The sequence shown here is derived from an EMBL/GenBank/DDBJ whole genome shotgun (WGS) entry which is preliminary data.</text>
</comment>
<dbReference type="InterPro" id="IPR006913">
    <property type="entry name" value="CENP-V/GFA"/>
</dbReference>
<dbReference type="PANTHER" id="PTHR33337:SF40">
    <property type="entry name" value="CENP-V_GFA DOMAIN-CONTAINING PROTEIN-RELATED"/>
    <property type="match status" value="1"/>
</dbReference>
<dbReference type="Pfam" id="PF04828">
    <property type="entry name" value="GFA"/>
    <property type="match status" value="1"/>
</dbReference>
<evidence type="ECO:0000313" key="6">
    <source>
        <dbReference type="EMBL" id="MBK0400564.1"/>
    </source>
</evidence>
<name>A0A8J7M8J3_9RHOB</name>
<keyword evidence="2" id="KW-0479">Metal-binding</keyword>
<keyword evidence="3" id="KW-0862">Zinc</keyword>
<sequence length="153" mass="16439">MSAGPVSATEQGAAPATATGRCLCGAVTFTAERPVRVSACHCAMCRRWSGGPYFVCEPENVTFAEGAPVGTYRSSDWAERGFCTRCGTALFYRLVETGAHYLNTFTIEDLGEPDFALQVFTDEKPGFYSFAEPTKCLTGPEIFAMFGAGEKDA</sequence>
<dbReference type="Gene3D" id="3.90.1590.10">
    <property type="entry name" value="glutathione-dependent formaldehyde- activating enzyme (gfa)"/>
    <property type="match status" value="1"/>
</dbReference>
<keyword evidence="7" id="KW-1185">Reference proteome</keyword>